<evidence type="ECO:0000256" key="8">
    <source>
        <dbReference type="SAM" id="Phobius"/>
    </source>
</evidence>
<evidence type="ECO:0000256" key="5">
    <source>
        <dbReference type="ARBA" id="ARBA00022692"/>
    </source>
</evidence>
<protein>
    <recommendedName>
        <fullName evidence="11">Transporter</fullName>
    </recommendedName>
</protein>
<evidence type="ECO:0000313" key="9">
    <source>
        <dbReference type="EMBL" id="AUW42585.1"/>
    </source>
</evidence>
<evidence type="ECO:0000256" key="1">
    <source>
        <dbReference type="ARBA" id="ARBA00004651"/>
    </source>
</evidence>
<comment type="similarity">
    <text evidence="2">Belongs to the auxin efflux carrier (TC 2.A.69) family.</text>
</comment>
<proteinExistence type="inferred from homology"/>
<dbReference type="RefSeq" id="WP_105006135.1">
    <property type="nucleotide sequence ID" value="NZ_CP025012.1"/>
</dbReference>
<dbReference type="PANTHER" id="PTHR36838">
    <property type="entry name" value="AUXIN EFFLUX CARRIER FAMILY PROTEIN"/>
    <property type="match status" value="1"/>
</dbReference>
<feature type="transmembrane region" description="Helical" evidence="8">
    <location>
        <begin position="258"/>
        <end position="279"/>
    </location>
</feature>
<feature type="transmembrane region" description="Helical" evidence="8">
    <location>
        <begin position="234"/>
        <end position="252"/>
    </location>
</feature>
<dbReference type="InterPro" id="IPR038770">
    <property type="entry name" value="Na+/solute_symporter_sf"/>
</dbReference>
<gene>
    <name evidence="9" type="ORF">CUJ84_Chr002223</name>
</gene>
<evidence type="ECO:0000256" key="2">
    <source>
        <dbReference type="ARBA" id="ARBA00010145"/>
    </source>
</evidence>
<feature type="transmembrane region" description="Helical" evidence="8">
    <location>
        <begin position="7"/>
        <end position="26"/>
    </location>
</feature>
<dbReference type="AlphaFoldDB" id="A0A2K9Z2X5"/>
<feature type="transmembrane region" description="Helical" evidence="8">
    <location>
        <begin position="171"/>
        <end position="191"/>
    </location>
</feature>
<dbReference type="PANTHER" id="PTHR36838:SF1">
    <property type="entry name" value="SLR1864 PROTEIN"/>
    <property type="match status" value="1"/>
</dbReference>
<evidence type="ECO:0000313" key="10">
    <source>
        <dbReference type="Proteomes" id="UP000238523"/>
    </source>
</evidence>
<keyword evidence="4" id="KW-1003">Cell membrane</keyword>
<evidence type="ECO:0000256" key="3">
    <source>
        <dbReference type="ARBA" id="ARBA00022448"/>
    </source>
</evidence>
<dbReference type="InterPro" id="IPR004776">
    <property type="entry name" value="Mem_transp_PIN-like"/>
</dbReference>
<dbReference type="GO" id="GO:0055085">
    <property type="term" value="P:transmembrane transport"/>
    <property type="evidence" value="ECO:0007669"/>
    <property type="project" value="InterPro"/>
</dbReference>
<reference evidence="9 10" key="1">
    <citation type="submission" date="2017-11" db="EMBL/GenBank/DDBJ databases">
        <title>Complete genome of Rhizobium leguminosarum Norway, an ineffective micro-symbiont.</title>
        <authorList>
            <person name="Hoffrichter A."/>
            <person name="Liang J."/>
            <person name="Brachmann A."/>
            <person name="Marin M."/>
        </authorList>
    </citation>
    <scope>NUCLEOTIDE SEQUENCE [LARGE SCALE GENOMIC DNA]</scope>
    <source>
        <strain evidence="9 10">Norway</strain>
    </source>
</reference>
<dbReference type="GO" id="GO:0005886">
    <property type="term" value="C:plasma membrane"/>
    <property type="evidence" value="ECO:0007669"/>
    <property type="project" value="UniProtKB-SubCell"/>
</dbReference>
<sequence length="315" mass="32563">MQNILVTTTHALAPICFCIALGWMAGKLEMMPVEYGRALARFVVLFALPIALFLAAAKANPADIFNVRILLSLLVGFGLTFLVGWFGGHLLFKHGEADSALQALACSFPNIAYCGPPVLVASVGSSALLMVVSGNLIVTLIVVPIALVVLARSATDDQHKIGIAQALWNAVKQPLIFLPIAGACVAAIGVKVPELAATAANEIGVAAGGAALFALGLTLSGIQFHLNREVTFNVLVKNVLQPVVIFGAAYLVGLRGPLLAQTFLLGVLPTATEVSAIAVSRNVYRDSAAGSTLASVLASIFTIAAGVSVAVLLDE</sequence>
<evidence type="ECO:0000256" key="4">
    <source>
        <dbReference type="ARBA" id="ARBA00022475"/>
    </source>
</evidence>
<dbReference type="Gene3D" id="1.20.1530.20">
    <property type="match status" value="1"/>
</dbReference>
<dbReference type="Proteomes" id="UP000238523">
    <property type="component" value="Chromosome"/>
</dbReference>
<organism evidence="9 10">
    <name type="scientific">Rhizobium leguminosarum</name>
    <dbReference type="NCBI Taxonomy" id="384"/>
    <lineage>
        <taxon>Bacteria</taxon>
        <taxon>Pseudomonadati</taxon>
        <taxon>Pseudomonadota</taxon>
        <taxon>Alphaproteobacteria</taxon>
        <taxon>Hyphomicrobiales</taxon>
        <taxon>Rhizobiaceae</taxon>
        <taxon>Rhizobium/Agrobacterium group</taxon>
        <taxon>Rhizobium</taxon>
    </lineage>
</organism>
<keyword evidence="3" id="KW-0813">Transport</keyword>
<feature type="transmembrane region" description="Helical" evidence="8">
    <location>
        <begin position="38"/>
        <end position="57"/>
    </location>
</feature>
<feature type="transmembrane region" description="Helical" evidence="8">
    <location>
        <begin position="127"/>
        <end position="150"/>
    </location>
</feature>
<dbReference type="Pfam" id="PF03547">
    <property type="entry name" value="Mem_trans"/>
    <property type="match status" value="1"/>
</dbReference>
<evidence type="ECO:0000256" key="6">
    <source>
        <dbReference type="ARBA" id="ARBA00022989"/>
    </source>
</evidence>
<dbReference type="EMBL" id="CP025012">
    <property type="protein sequence ID" value="AUW42585.1"/>
    <property type="molecule type" value="Genomic_DNA"/>
</dbReference>
<keyword evidence="7 8" id="KW-0472">Membrane</keyword>
<evidence type="ECO:0008006" key="11">
    <source>
        <dbReference type="Google" id="ProtNLM"/>
    </source>
</evidence>
<evidence type="ECO:0000256" key="7">
    <source>
        <dbReference type="ARBA" id="ARBA00023136"/>
    </source>
</evidence>
<keyword evidence="5 8" id="KW-0812">Transmembrane</keyword>
<name>A0A2K9Z2X5_RHILE</name>
<accession>A0A2K9Z2X5</accession>
<keyword evidence="6 8" id="KW-1133">Transmembrane helix</keyword>
<feature type="transmembrane region" description="Helical" evidence="8">
    <location>
        <begin position="203"/>
        <end position="222"/>
    </location>
</feature>
<feature type="transmembrane region" description="Helical" evidence="8">
    <location>
        <begin position="69"/>
        <end position="92"/>
    </location>
</feature>
<comment type="subcellular location">
    <subcellularLocation>
        <location evidence="1">Cell membrane</location>
        <topology evidence="1">Multi-pass membrane protein</topology>
    </subcellularLocation>
</comment>
<feature type="transmembrane region" description="Helical" evidence="8">
    <location>
        <begin position="291"/>
        <end position="313"/>
    </location>
</feature>